<reference evidence="2 3" key="1">
    <citation type="submission" date="2016-10" db="EMBL/GenBank/DDBJ databases">
        <authorList>
            <person name="de Groot N.N."/>
        </authorList>
    </citation>
    <scope>NUCLEOTIDE SEQUENCE [LARGE SCALE GENOMIC DNA]</scope>
    <source>
        <strain evidence="2 3">DSM 13760</strain>
    </source>
</reference>
<protein>
    <recommendedName>
        <fullName evidence="4">Sugar kinase of the NBD/HSP70 family, may contain an N-terminal HTH domain</fullName>
    </recommendedName>
</protein>
<dbReference type="Gene3D" id="3.30.420.40">
    <property type="match status" value="2"/>
</dbReference>
<dbReference type="AlphaFoldDB" id="A0A1H9SDA8"/>
<dbReference type="CDD" id="cd24152">
    <property type="entry name" value="ASKHA_NBD_ROK-like"/>
    <property type="match status" value="1"/>
</dbReference>
<proteinExistence type="inferred from homology"/>
<dbReference type="Proteomes" id="UP000198948">
    <property type="component" value="Unassembled WGS sequence"/>
</dbReference>
<dbReference type="Pfam" id="PF00480">
    <property type="entry name" value="ROK"/>
    <property type="match status" value="1"/>
</dbReference>
<evidence type="ECO:0000313" key="2">
    <source>
        <dbReference type="EMBL" id="SER82179.1"/>
    </source>
</evidence>
<evidence type="ECO:0000313" key="3">
    <source>
        <dbReference type="Proteomes" id="UP000198948"/>
    </source>
</evidence>
<evidence type="ECO:0000256" key="1">
    <source>
        <dbReference type="ARBA" id="ARBA00006479"/>
    </source>
</evidence>
<dbReference type="SUPFAM" id="SSF53067">
    <property type="entry name" value="Actin-like ATPase domain"/>
    <property type="match status" value="1"/>
</dbReference>
<dbReference type="STRING" id="142588.SAMN04488559_1075"/>
<comment type="similarity">
    <text evidence="1">Belongs to the ROK (NagC/XylR) family.</text>
</comment>
<accession>A0A1H9SDA8</accession>
<sequence length="291" mass="31835">MAILAIDIGGSAIKHGIWLQEELVAKGQFPAPKNWPDLREQLLVLKNTYRDRHSLEGVAISSPGAVNKKTGCIEGASALPYLHHFPIHQELTEVLALPISIENDANCAALAEVAKGAAKDCQDVLFVVVGTGIGGSVIVNRKIQHGKHLFGGEFGYMLLNETQSFSELGTAVNMARRLAKRKGLAEDTLTGKEAFKLANEGDLDAIEEVEAFYFHLAQGLYNLQYAFDPEKIIIGGGVSAYEPLLPNIRRHLKKILEQMEIAPFMPEIEVCHFNNDANLIGAIADFEATYQ</sequence>
<keyword evidence="3" id="KW-1185">Reference proteome</keyword>
<dbReference type="InterPro" id="IPR000600">
    <property type="entry name" value="ROK"/>
</dbReference>
<gene>
    <name evidence="2" type="ORF">SAMN04488559_1075</name>
</gene>
<dbReference type="OrthoDB" id="9795247at2"/>
<dbReference type="RefSeq" id="WP_092651696.1">
    <property type="nucleotide sequence ID" value="NZ_FOHA01000007.1"/>
</dbReference>
<dbReference type="EMBL" id="FOHA01000007">
    <property type="protein sequence ID" value="SER82179.1"/>
    <property type="molecule type" value="Genomic_DNA"/>
</dbReference>
<dbReference type="PANTHER" id="PTHR18964:SF170">
    <property type="entry name" value="SUGAR KINASE"/>
    <property type="match status" value="1"/>
</dbReference>
<name>A0A1H9SDA8_9LACT</name>
<evidence type="ECO:0008006" key="4">
    <source>
        <dbReference type="Google" id="ProtNLM"/>
    </source>
</evidence>
<dbReference type="PANTHER" id="PTHR18964">
    <property type="entry name" value="ROK (REPRESSOR, ORF, KINASE) FAMILY"/>
    <property type="match status" value="1"/>
</dbReference>
<dbReference type="InterPro" id="IPR043129">
    <property type="entry name" value="ATPase_NBD"/>
</dbReference>
<organism evidence="2 3">
    <name type="scientific">Isobaculum melis</name>
    <dbReference type="NCBI Taxonomy" id="142588"/>
    <lineage>
        <taxon>Bacteria</taxon>
        <taxon>Bacillati</taxon>
        <taxon>Bacillota</taxon>
        <taxon>Bacilli</taxon>
        <taxon>Lactobacillales</taxon>
        <taxon>Carnobacteriaceae</taxon>
        <taxon>Isobaculum</taxon>
    </lineage>
</organism>